<keyword evidence="8" id="KW-1185">Reference proteome</keyword>
<dbReference type="EMBL" id="JAATLM010000002">
    <property type="protein sequence ID" value="NIZ70181.1"/>
    <property type="molecule type" value="Genomic_DNA"/>
</dbReference>
<keyword evidence="7" id="KW-0808">Transferase</keyword>
<accession>A0A968GGM0</accession>
<dbReference type="Pfam" id="PF00155">
    <property type="entry name" value="Aminotran_1_2"/>
    <property type="match status" value="1"/>
</dbReference>
<dbReference type="Gene3D" id="3.90.1150.10">
    <property type="entry name" value="Aspartate Aminotransferase, domain 1"/>
    <property type="match status" value="1"/>
</dbReference>
<dbReference type="InterPro" id="IPR051798">
    <property type="entry name" value="Class-II_PLP-Dep_Aminotrans"/>
</dbReference>
<evidence type="ECO:0000256" key="4">
    <source>
        <dbReference type="ARBA" id="ARBA00023239"/>
    </source>
</evidence>
<evidence type="ECO:0000256" key="5">
    <source>
        <dbReference type="ARBA" id="ARBA00037974"/>
    </source>
</evidence>
<keyword evidence="3" id="KW-0663">Pyridoxal phosphate</keyword>
<dbReference type="GO" id="GO:0047804">
    <property type="term" value="F:cysteine-S-conjugate beta-lyase activity"/>
    <property type="evidence" value="ECO:0007669"/>
    <property type="project" value="UniProtKB-EC"/>
</dbReference>
<dbReference type="InterPro" id="IPR027619">
    <property type="entry name" value="C-S_lyase_PatB-like"/>
</dbReference>
<dbReference type="PANTHER" id="PTHR43525">
    <property type="entry name" value="PROTEIN MALY"/>
    <property type="match status" value="1"/>
</dbReference>
<dbReference type="InterPro" id="IPR015422">
    <property type="entry name" value="PyrdxlP-dep_Trfase_small"/>
</dbReference>
<keyword evidence="7" id="KW-0032">Aminotransferase</keyword>
<proteinExistence type="inferred from homology"/>
<dbReference type="EC" id="4.4.1.13" evidence="2"/>
<evidence type="ECO:0000256" key="3">
    <source>
        <dbReference type="ARBA" id="ARBA00022898"/>
    </source>
</evidence>
<dbReference type="AlphaFoldDB" id="A0A968GGM0"/>
<protein>
    <recommendedName>
        <fullName evidence="2">cysteine-S-conjugate beta-lyase</fullName>
        <ecNumber evidence="2">4.4.1.13</ecNumber>
    </recommendedName>
</protein>
<dbReference type="GO" id="GO:0030170">
    <property type="term" value="F:pyridoxal phosphate binding"/>
    <property type="evidence" value="ECO:0007669"/>
    <property type="project" value="InterPro"/>
</dbReference>
<gene>
    <name evidence="7" type="ORF">HCT48_08165</name>
</gene>
<comment type="similarity">
    <text evidence="5">Belongs to the class-II pyridoxal-phosphate-dependent aminotransferase family. MalY/PatB cystathionine beta-lyase subfamily.</text>
</comment>
<dbReference type="InterPro" id="IPR015421">
    <property type="entry name" value="PyrdxlP-dep_Trfase_major"/>
</dbReference>
<dbReference type="CDD" id="cd00609">
    <property type="entry name" value="AAT_like"/>
    <property type="match status" value="1"/>
</dbReference>
<dbReference type="GO" id="GO:0008483">
    <property type="term" value="F:transaminase activity"/>
    <property type="evidence" value="ECO:0007669"/>
    <property type="project" value="UniProtKB-KW"/>
</dbReference>
<evidence type="ECO:0000259" key="6">
    <source>
        <dbReference type="Pfam" id="PF00155"/>
    </source>
</evidence>
<organism evidence="7 8">
    <name type="scientific">Entomospira culicis</name>
    <dbReference type="NCBI Taxonomy" id="2719989"/>
    <lineage>
        <taxon>Bacteria</taxon>
        <taxon>Pseudomonadati</taxon>
        <taxon>Spirochaetota</taxon>
        <taxon>Spirochaetia</taxon>
        <taxon>Spirochaetales</taxon>
        <taxon>Spirochaetaceae</taxon>
        <taxon>Entomospira</taxon>
    </lineage>
</organism>
<keyword evidence="4" id="KW-0456">Lyase</keyword>
<evidence type="ECO:0000313" key="7">
    <source>
        <dbReference type="EMBL" id="NIZ70181.1"/>
    </source>
</evidence>
<reference evidence="7" key="1">
    <citation type="submission" date="2020-03" db="EMBL/GenBank/DDBJ databases">
        <title>Spirochaetal bacteria isolated from arthropods constitute a novel genus Entomospira genus novum within the order Spirochaetales.</title>
        <authorList>
            <person name="Grana-Miraglia L."/>
            <person name="Sikutova S."/>
            <person name="Fingerle V."/>
            <person name="Sing A."/>
            <person name="Castillo-Ramirez S."/>
            <person name="Margos G."/>
            <person name="Rudolf I."/>
        </authorList>
    </citation>
    <scope>NUCLEOTIDE SEQUENCE</scope>
    <source>
        <strain evidence="7">BR149</strain>
    </source>
</reference>
<name>A0A968GGM0_9SPIO</name>
<dbReference type="Gene3D" id="3.40.640.10">
    <property type="entry name" value="Type I PLP-dependent aspartate aminotransferase-like (Major domain)"/>
    <property type="match status" value="1"/>
</dbReference>
<dbReference type="NCBIfam" id="TIGR04350">
    <property type="entry name" value="C_S_lyase_PatB"/>
    <property type="match status" value="1"/>
</dbReference>
<dbReference type="InterPro" id="IPR004839">
    <property type="entry name" value="Aminotransferase_I/II_large"/>
</dbReference>
<comment type="caution">
    <text evidence="7">The sequence shown here is derived from an EMBL/GenBank/DDBJ whole genome shotgun (WGS) entry which is preliminary data.</text>
</comment>
<dbReference type="InterPro" id="IPR015424">
    <property type="entry name" value="PyrdxlP-dep_Trfase"/>
</dbReference>
<evidence type="ECO:0000256" key="1">
    <source>
        <dbReference type="ARBA" id="ARBA00001933"/>
    </source>
</evidence>
<dbReference type="SUPFAM" id="SSF53383">
    <property type="entry name" value="PLP-dependent transferases"/>
    <property type="match status" value="1"/>
</dbReference>
<dbReference type="PANTHER" id="PTHR43525:SF1">
    <property type="entry name" value="PROTEIN MALY"/>
    <property type="match status" value="1"/>
</dbReference>
<sequence>MLKEFDFDQPLSRKQTNSVKYDIIHLSADLQQDPNVIPMWVADMDLPTHPAIAQAISDVALKGIYGYSNRPQSYQQAIIQWYQTHYNYTIEEPLLAFSPCVMTSIAYLLETLVSAGEEVVIQTPVYPEFAQAIKDRGAIVVENPLMEKEGKYVIDFIDLEAKLATAKAMILCSPHNPVGRVWSPEELTKLASLIQRYQIPLIADEIHADLTLYGHQHYPFITQVPQLQGLIYTLLSASKTFNLASLHASSLIFPDKNQRIAFDNWLKKWHINRNNIFSLAGVEKAYQVGYPWLQALRTYLEDNIAYMEARVIKELPKLKVMSIEATYLLWVDCRGLNLDQEALKEFFYQEAKVIVNMGYTFGTGGEGFVRFNIATQRVNIQQALDQLVIAYQKRF</sequence>
<evidence type="ECO:0000313" key="8">
    <source>
        <dbReference type="Proteomes" id="UP000778951"/>
    </source>
</evidence>
<feature type="domain" description="Aminotransferase class I/classII large" evidence="6">
    <location>
        <begin position="41"/>
        <end position="386"/>
    </location>
</feature>
<dbReference type="RefSeq" id="WP_167696477.1">
    <property type="nucleotide sequence ID" value="NZ_CP118182.1"/>
</dbReference>
<evidence type="ECO:0000256" key="2">
    <source>
        <dbReference type="ARBA" id="ARBA00012224"/>
    </source>
</evidence>
<dbReference type="Proteomes" id="UP000778951">
    <property type="component" value="Unassembled WGS sequence"/>
</dbReference>
<comment type="cofactor">
    <cofactor evidence="1">
        <name>pyridoxal 5'-phosphate</name>
        <dbReference type="ChEBI" id="CHEBI:597326"/>
    </cofactor>
</comment>